<evidence type="ECO:0000256" key="1">
    <source>
        <dbReference type="SAM" id="Phobius"/>
    </source>
</evidence>
<sequence>MTKKTDSYGFVCKWIVKILIALACILIFTWNNNTLKVNAEETTYAHSDTATDASGNVVLKVEWNEPVLGQPLTFHVSATGGSGTYQFNMEAPSYSNPNENAYESVADPSRGEWIEYSKECSYQDYTFTMTASGTYNFRFHVIDKKSRVYFLRTNTYIKVSDKNYPSVRSIVETAVNQCKSETDGSDYAKALWLHDWLLQQLDYDNSLKWSSAESALTRRTGTCQAYESAYSQLLSAAGIENAETRDTYDGHTWNAVKMDGQWYQVDCTWDDSNNKYYSFDNRHLYFGLTDELMAIAHPGHEKIYTADGYGTRSVSLADNYFVQNGEAAKWVENYRDRIQTQLEAKTTDFTISADNSSYPPSISGIQNGILAYAINQMDWFSNGSKAQLYAIGKATQLEFKVSYNENKPAGGHTQHVWDSGVVVKAPTLDSEGIIRYTCTQCSATKEETINKLTELISYRTHVQDIGWQEYVSDGEMSGTSGQSKKLEGINIHLSSDLEGSVEYQTHVQDIGWQGWVSNGQMAGTTGQSKRLEAIRIKLNGKVADQYDIYYRVHCQDFGWLDWAKNGEPSGSEGYSKRLEAIEIRLVSKGQAAPGSTDRPFVTEAMVSYRTHVQDIGWQEYVSDGEMSGTSGQSKRLEAINIRLSSSINGGIQYRTQIQDIGWQDWKENDQMSGTAGQSKRLEAIQINLTGHAAEKYDIYYRVHCQDFGWLGWAKNGEASGSEGYAKRLEAIEIRLVLKGHAAPGNTDNCFYKR</sequence>
<proteinExistence type="predicted"/>
<evidence type="ECO:0000313" key="3">
    <source>
        <dbReference type="EMBL" id="RHF00022.1"/>
    </source>
</evidence>
<gene>
    <name evidence="3" type="ORF">DW707_02105</name>
</gene>
<name>A0A3R6FQG8_9FIRM</name>
<dbReference type="Gene3D" id="3.10.620.30">
    <property type="match status" value="1"/>
</dbReference>
<dbReference type="PROSITE" id="PS50866">
    <property type="entry name" value="GOLD"/>
    <property type="match status" value="1"/>
</dbReference>
<keyword evidence="1" id="KW-0812">Transmembrane</keyword>
<dbReference type="SUPFAM" id="SSF54001">
    <property type="entry name" value="Cysteine proteinases"/>
    <property type="match status" value="1"/>
</dbReference>
<dbReference type="Pfam" id="PF01841">
    <property type="entry name" value="Transglut_core"/>
    <property type="match status" value="1"/>
</dbReference>
<dbReference type="Pfam" id="PF07538">
    <property type="entry name" value="ChW"/>
    <property type="match status" value="6"/>
</dbReference>
<dbReference type="RefSeq" id="WP_118929700.1">
    <property type="nucleotide sequence ID" value="NZ_QSKW01000002.1"/>
</dbReference>
<dbReference type="AlphaFoldDB" id="A0A3R6FQG8"/>
<dbReference type="EMBL" id="QSKW01000002">
    <property type="protein sequence ID" value="RHF00022.1"/>
    <property type="molecule type" value="Genomic_DNA"/>
</dbReference>
<dbReference type="SMART" id="SM00728">
    <property type="entry name" value="ChW"/>
    <property type="match status" value="6"/>
</dbReference>
<dbReference type="InterPro" id="IPR009038">
    <property type="entry name" value="GOLD_dom"/>
</dbReference>
<reference evidence="3 4" key="1">
    <citation type="submission" date="2018-08" db="EMBL/GenBank/DDBJ databases">
        <title>A genome reference for cultivated species of the human gut microbiota.</title>
        <authorList>
            <person name="Zou Y."/>
            <person name="Xue W."/>
            <person name="Luo G."/>
        </authorList>
    </citation>
    <scope>NUCLEOTIDE SEQUENCE [LARGE SCALE GENOMIC DNA]</scope>
    <source>
        <strain evidence="3 4">AM27-11</strain>
    </source>
</reference>
<comment type="caution">
    <text evidence="3">The sequence shown here is derived from an EMBL/GenBank/DDBJ whole genome shotgun (WGS) entry which is preliminary data.</text>
</comment>
<dbReference type="InterPro" id="IPR002931">
    <property type="entry name" value="Transglutaminase-like"/>
</dbReference>
<organism evidence="3 4">
    <name type="scientific">Roseburia inulinivorans</name>
    <dbReference type="NCBI Taxonomy" id="360807"/>
    <lineage>
        <taxon>Bacteria</taxon>
        <taxon>Bacillati</taxon>
        <taxon>Bacillota</taxon>
        <taxon>Clostridia</taxon>
        <taxon>Lachnospirales</taxon>
        <taxon>Lachnospiraceae</taxon>
        <taxon>Roseburia</taxon>
    </lineage>
</organism>
<dbReference type="InterPro" id="IPR006637">
    <property type="entry name" value="ChW"/>
</dbReference>
<dbReference type="SMART" id="SM00460">
    <property type="entry name" value="TGc"/>
    <property type="match status" value="1"/>
</dbReference>
<dbReference type="InterPro" id="IPR038765">
    <property type="entry name" value="Papain-like_cys_pep_sf"/>
</dbReference>
<evidence type="ECO:0000259" key="2">
    <source>
        <dbReference type="PROSITE" id="PS50866"/>
    </source>
</evidence>
<feature type="transmembrane region" description="Helical" evidence="1">
    <location>
        <begin position="12"/>
        <end position="30"/>
    </location>
</feature>
<feature type="domain" description="GOLD" evidence="2">
    <location>
        <begin position="40"/>
        <end position="173"/>
    </location>
</feature>
<keyword evidence="1" id="KW-1133">Transmembrane helix</keyword>
<dbReference type="Proteomes" id="UP000286271">
    <property type="component" value="Unassembled WGS sequence"/>
</dbReference>
<accession>A0A3R6FQG8</accession>
<keyword evidence="1" id="KW-0472">Membrane</keyword>
<protein>
    <recommendedName>
        <fullName evidence="2">GOLD domain-containing protein</fullName>
    </recommendedName>
</protein>
<evidence type="ECO:0000313" key="4">
    <source>
        <dbReference type="Proteomes" id="UP000286271"/>
    </source>
</evidence>